<dbReference type="OrthoDB" id="6112794at2759"/>
<gene>
    <name evidence="2" type="ORF">MEDL_48616</name>
</gene>
<evidence type="ECO:0000313" key="2">
    <source>
        <dbReference type="EMBL" id="CAG2236079.1"/>
    </source>
</evidence>
<dbReference type="PANTHER" id="PTHR37984">
    <property type="entry name" value="PROTEIN CBG26694"/>
    <property type="match status" value="1"/>
</dbReference>
<evidence type="ECO:0000259" key="1">
    <source>
        <dbReference type="PROSITE" id="PS50994"/>
    </source>
</evidence>
<proteinExistence type="predicted"/>
<dbReference type="GO" id="GO:0003676">
    <property type="term" value="F:nucleic acid binding"/>
    <property type="evidence" value="ECO:0007669"/>
    <property type="project" value="InterPro"/>
</dbReference>
<keyword evidence="3" id="KW-1185">Reference proteome</keyword>
<dbReference type="Proteomes" id="UP000683360">
    <property type="component" value="Unassembled WGS sequence"/>
</dbReference>
<dbReference type="InterPro" id="IPR050951">
    <property type="entry name" value="Retrovirus_Pol_polyprotein"/>
</dbReference>
<evidence type="ECO:0000313" key="3">
    <source>
        <dbReference type="Proteomes" id="UP000683360"/>
    </source>
</evidence>
<dbReference type="AlphaFoldDB" id="A0A8S3U026"/>
<sequence length="493" mass="56656">MKRLIALLKDAGVWKEEYEQELLTIEEQCEICKRYAKTPPRPVVSLPMASQFNEKVAMDLKQWNGRWILHMIDMWSRYTVSVFIDRKKTTGVIEKMMTNWIGIFGVMGTILTDNGGEFSSDEMREVASILNVKVYTTAGESPFQNGLCERAEQNDNIETPDTNETGIHETRYTNKNNEVSRKEKKNCFSELLSTSKETIPQMENIQAKIIPNLKENDKIQYKLPNSNTWTKATVLSKAGKTTGKNKHWYNVQDDVDEDKKSVDLDKVEWEKVTGDSDENEIGVNMTKSSFLNDEEIAKQTELSKLHNFDTYEECDDIGQNVLSTRWVITTKDNQTKARLVVRGFEEEFSMQRDSPTVGKGMIKIFLSITASMNWIVKTTDIKSAFLQGKLLDRDVFLKPPKESNSEKGKIWRLKHCLYGLKDGARQFYLSVREELLSLGCKQCNLDPAVFVKHTDQRLSGIICCHVDDFLHSGDENFEEVMRKLRTRFVAGKN</sequence>
<dbReference type="Pfam" id="PF00665">
    <property type="entry name" value="rve"/>
    <property type="match status" value="1"/>
</dbReference>
<comment type="caution">
    <text evidence="2">The sequence shown here is derived from an EMBL/GenBank/DDBJ whole genome shotgun (WGS) entry which is preliminary data.</text>
</comment>
<dbReference type="EMBL" id="CAJPWZ010002341">
    <property type="protein sequence ID" value="CAG2236079.1"/>
    <property type="molecule type" value="Genomic_DNA"/>
</dbReference>
<dbReference type="InterPro" id="IPR001584">
    <property type="entry name" value="Integrase_cat-core"/>
</dbReference>
<dbReference type="SUPFAM" id="SSF53098">
    <property type="entry name" value="Ribonuclease H-like"/>
    <property type="match status" value="1"/>
</dbReference>
<feature type="domain" description="Integrase catalytic" evidence="1">
    <location>
        <begin position="38"/>
        <end position="153"/>
    </location>
</feature>
<dbReference type="InterPro" id="IPR013103">
    <property type="entry name" value="RVT_2"/>
</dbReference>
<dbReference type="InterPro" id="IPR012337">
    <property type="entry name" value="RNaseH-like_sf"/>
</dbReference>
<name>A0A8S3U026_MYTED</name>
<dbReference type="PANTHER" id="PTHR37984:SF5">
    <property type="entry name" value="PROTEIN NYNRIN-LIKE"/>
    <property type="match status" value="1"/>
</dbReference>
<organism evidence="2 3">
    <name type="scientific">Mytilus edulis</name>
    <name type="common">Blue mussel</name>
    <dbReference type="NCBI Taxonomy" id="6550"/>
    <lineage>
        <taxon>Eukaryota</taxon>
        <taxon>Metazoa</taxon>
        <taxon>Spiralia</taxon>
        <taxon>Lophotrochozoa</taxon>
        <taxon>Mollusca</taxon>
        <taxon>Bivalvia</taxon>
        <taxon>Autobranchia</taxon>
        <taxon>Pteriomorphia</taxon>
        <taxon>Mytilida</taxon>
        <taxon>Mytiloidea</taxon>
        <taxon>Mytilidae</taxon>
        <taxon>Mytilinae</taxon>
        <taxon>Mytilus</taxon>
    </lineage>
</organism>
<dbReference type="GO" id="GO:0015074">
    <property type="term" value="P:DNA integration"/>
    <property type="evidence" value="ECO:0007669"/>
    <property type="project" value="InterPro"/>
</dbReference>
<reference evidence="2" key="1">
    <citation type="submission" date="2021-03" db="EMBL/GenBank/DDBJ databases">
        <authorList>
            <person name="Bekaert M."/>
        </authorList>
    </citation>
    <scope>NUCLEOTIDE SEQUENCE</scope>
</reference>
<protein>
    <recommendedName>
        <fullName evidence="1">Integrase catalytic domain-containing protein</fullName>
    </recommendedName>
</protein>
<dbReference type="PROSITE" id="PS50994">
    <property type="entry name" value="INTEGRASE"/>
    <property type="match status" value="1"/>
</dbReference>
<dbReference type="InterPro" id="IPR036397">
    <property type="entry name" value="RNaseH_sf"/>
</dbReference>
<accession>A0A8S3U026</accession>
<dbReference type="Pfam" id="PF07727">
    <property type="entry name" value="RVT_2"/>
    <property type="match status" value="1"/>
</dbReference>
<dbReference type="Gene3D" id="3.30.420.10">
    <property type="entry name" value="Ribonuclease H-like superfamily/Ribonuclease H"/>
    <property type="match status" value="1"/>
</dbReference>